<evidence type="ECO:0000313" key="3">
    <source>
        <dbReference type="Proteomes" id="UP000616885"/>
    </source>
</evidence>
<dbReference type="Proteomes" id="UP000616885">
    <property type="component" value="Unassembled WGS sequence"/>
</dbReference>
<keyword evidence="1" id="KW-0472">Membrane</keyword>
<sequence>MVMACELGENPAVGVYIIFRKACTNRKKGAKGNVSRELGLVGFIILFVSFLALFSSFAFSSRQGYLSRLKNSKHIYILGNVERKQRGHNQIASYERGLATFGKMAMSCFL</sequence>
<proteinExistence type="predicted"/>
<organism evidence="2 3">
    <name type="scientific">Bionectria ochroleuca</name>
    <name type="common">Gliocladium roseum</name>
    <dbReference type="NCBI Taxonomy" id="29856"/>
    <lineage>
        <taxon>Eukaryota</taxon>
        <taxon>Fungi</taxon>
        <taxon>Dikarya</taxon>
        <taxon>Ascomycota</taxon>
        <taxon>Pezizomycotina</taxon>
        <taxon>Sordariomycetes</taxon>
        <taxon>Hypocreomycetidae</taxon>
        <taxon>Hypocreales</taxon>
        <taxon>Bionectriaceae</taxon>
        <taxon>Clonostachys</taxon>
    </lineage>
</organism>
<reference evidence="2" key="1">
    <citation type="submission" date="2020-10" db="EMBL/GenBank/DDBJ databases">
        <title>High-Quality Genome Resource of Clonostachys rosea strain S41 by Oxford Nanopore Long-Read Sequencing.</title>
        <authorList>
            <person name="Wang H."/>
        </authorList>
    </citation>
    <scope>NUCLEOTIDE SEQUENCE</scope>
    <source>
        <strain evidence="2">S41</strain>
    </source>
</reference>
<keyword evidence="1" id="KW-0812">Transmembrane</keyword>
<protein>
    <submittedName>
        <fullName evidence="2">Uncharacterized protein</fullName>
    </submittedName>
</protein>
<comment type="caution">
    <text evidence="2">The sequence shown here is derived from an EMBL/GenBank/DDBJ whole genome shotgun (WGS) entry which is preliminary data.</text>
</comment>
<keyword evidence="1" id="KW-1133">Transmembrane helix</keyword>
<name>A0A8H7TSN3_BIOOC</name>
<dbReference type="EMBL" id="JADCTT010000003">
    <property type="protein sequence ID" value="KAF9755043.1"/>
    <property type="molecule type" value="Genomic_DNA"/>
</dbReference>
<accession>A0A8H7TSN3</accession>
<gene>
    <name evidence="2" type="ORF">IM811_010484</name>
</gene>
<evidence type="ECO:0000313" key="2">
    <source>
        <dbReference type="EMBL" id="KAF9755043.1"/>
    </source>
</evidence>
<dbReference type="AlphaFoldDB" id="A0A8H7TSN3"/>
<evidence type="ECO:0000256" key="1">
    <source>
        <dbReference type="SAM" id="Phobius"/>
    </source>
</evidence>
<feature type="transmembrane region" description="Helical" evidence="1">
    <location>
        <begin position="38"/>
        <end position="60"/>
    </location>
</feature>